<feature type="compositionally biased region" description="Low complexity" evidence="1">
    <location>
        <begin position="10"/>
        <end position="21"/>
    </location>
</feature>
<dbReference type="GO" id="GO:0003910">
    <property type="term" value="F:DNA ligase (ATP) activity"/>
    <property type="evidence" value="ECO:0007669"/>
    <property type="project" value="UniProtKB-EC"/>
</dbReference>
<feature type="compositionally biased region" description="Basic residues" evidence="1">
    <location>
        <begin position="66"/>
        <end position="81"/>
    </location>
</feature>
<reference evidence="2" key="1">
    <citation type="submission" date="2020-02" db="EMBL/GenBank/DDBJ databases">
        <authorList>
            <person name="Meier V. D."/>
        </authorList>
    </citation>
    <scope>NUCLEOTIDE SEQUENCE</scope>
    <source>
        <strain evidence="2">AVDCRST_MAG89</strain>
    </source>
</reference>
<gene>
    <name evidence="2" type="ORF">AVDCRST_MAG89-5255</name>
</gene>
<feature type="compositionally biased region" description="Basic residues" evidence="1">
    <location>
        <begin position="212"/>
        <end position="223"/>
    </location>
</feature>
<dbReference type="EMBL" id="CADCTV010001103">
    <property type="protein sequence ID" value="CAA9379448.1"/>
    <property type="molecule type" value="Genomic_DNA"/>
</dbReference>
<accession>A0A6J4N6P5</accession>
<feature type="non-terminal residue" evidence="2">
    <location>
        <position position="1"/>
    </location>
</feature>
<feature type="compositionally biased region" description="Low complexity" evidence="1">
    <location>
        <begin position="167"/>
        <end position="178"/>
    </location>
</feature>
<feature type="compositionally biased region" description="Basic and acidic residues" evidence="1">
    <location>
        <begin position="321"/>
        <end position="332"/>
    </location>
</feature>
<keyword evidence="2" id="KW-0436">Ligase</keyword>
<dbReference type="EC" id="6.5.1.1" evidence="2"/>
<feature type="compositionally biased region" description="Low complexity" evidence="1">
    <location>
        <begin position="137"/>
        <end position="148"/>
    </location>
</feature>
<dbReference type="AlphaFoldDB" id="A0A6J4N6P5"/>
<feature type="non-terminal residue" evidence="2">
    <location>
        <position position="340"/>
    </location>
</feature>
<sequence length="340" mass="36073">DATRRTARLAPRQAQGGPAAPARHHQRPRRRGHPRHHPPEGQGVRGARRRAGGEPHQPPQAVLARAGHHQGRPAALLRRRFAVPAAAPGGSRHGDEALSQRLERQVLLHEAHARERAFVAEDLLHRARVGERHRLSGGQQPGVAAVAGEPGVHRPEPLVLPLRRHQSAGLPALRPGPGARRRLRPSAADGADGARQPAEAGDAVVRQDHGVQRHPRVRAHRPRAHAEAGVELCQGVRAGDGKDRSRAGDRRIPRRQAATRAGAGGLQPERVGPHAGVGLLRPRQAGGHRLHAGDLGRSGGRHRAGGVRPEERPGAAGADGRPVEAADAEARTFRPGGAAV</sequence>
<feature type="region of interest" description="Disordered" evidence="1">
    <location>
        <begin position="132"/>
        <end position="340"/>
    </location>
</feature>
<feature type="compositionally biased region" description="Basic and acidic residues" evidence="1">
    <location>
        <begin position="239"/>
        <end position="251"/>
    </location>
</feature>
<feature type="region of interest" description="Disordered" evidence="1">
    <location>
        <begin position="1"/>
        <end position="98"/>
    </location>
</feature>
<organism evidence="2">
    <name type="scientific">uncultured Gemmatimonadota bacterium</name>
    <dbReference type="NCBI Taxonomy" id="203437"/>
    <lineage>
        <taxon>Bacteria</taxon>
        <taxon>Pseudomonadati</taxon>
        <taxon>Gemmatimonadota</taxon>
        <taxon>environmental samples</taxon>
    </lineage>
</organism>
<feature type="compositionally biased region" description="Basic residues" evidence="1">
    <location>
        <begin position="22"/>
        <end position="36"/>
    </location>
</feature>
<evidence type="ECO:0000313" key="2">
    <source>
        <dbReference type="EMBL" id="CAA9379448.1"/>
    </source>
</evidence>
<evidence type="ECO:0000256" key="1">
    <source>
        <dbReference type="SAM" id="MobiDB-lite"/>
    </source>
</evidence>
<name>A0A6J4N6P5_9BACT</name>
<protein>
    <submittedName>
        <fullName evidence="2">ATP-dependent DNA ligase</fullName>
        <ecNumber evidence="2">6.5.1.1</ecNumber>
    </submittedName>
</protein>
<proteinExistence type="predicted"/>